<keyword evidence="2" id="KW-1185">Reference proteome</keyword>
<dbReference type="Proteomes" id="UP001163046">
    <property type="component" value="Unassembled WGS sequence"/>
</dbReference>
<accession>A0A9X0D101</accession>
<evidence type="ECO:0000313" key="1">
    <source>
        <dbReference type="EMBL" id="KAJ7381748.1"/>
    </source>
</evidence>
<sequence length="229" mass="25082">MEPAEEMETDELALPTTPSIEQVMERNQHPFTMAMPFGQLPDAWWPVATAMGRSEATATEPQQESMETNQELIDARQPVAKVHSGSWADAMRLNATEQAIMQPAVKLAMPALTTRTMSPLGGSNGRNVRSSLIHQFVNQQPHGGTECKVNNGQNFATIGQQLSVADEPGPSVYNEHPQATEHKFNEGKRFTAIELQELAIDDESGAVLQRAIASNENTNLTDGKRFTAI</sequence>
<proteinExistence type="predicted"/>
<name>A0A9X0D101_9CNID</name>
<evidence type="ECO:0000313" key="2">
    <source>
        <dbReference type="Proteomes" id="UP001163046"/>
    </source>
</evidence>
<dbReference type="EMBL" id="MU826041">
    <property type="protein sequence ID" value="KAJ7381748.1"/>
    <property type="molecule type" value="Genomic_DNA"/>
</dbReference>
<reference evidence="1" key="1">
    <citation type="submission" date="2023-01" db="EMBL/GenBank/DDBJ databases">
        <title>Genome assembly of the deep-sea coral Lophelia pertusa.</title>
        <authorList>
            <person name="Herrera S."/>
            <person name="Cordes E."/>
        </authorList>
    </citation>
    <scope>NUCLEOTIDE SEQUENCE</scope>
    <source>
        <strain evidence="1">USNM1676648</strain>
        <tissue evidence="1">Polyp</tissue>
    </source>
</reference>
<organism evidence="1 2">
    <name type="scientific">Desmophyllum pertusum</name>
    <dbReference type="NCBI Taxonomy" id="174260"/>
    <lineage>
        <taxon>Eukaryota</taxon>
        <taxon>Metazoa</taxon>
        <taxon>Cnidaria</taxon>
        <taxon>Anthozoa</taxon>
        <taxon>Hexacorallia</taxon>
        <taxon>Scleractinia</taxon>
        <taxon>Caryophylliina</taxon>
        <taxon>Caryophylliidae</taxon>
        <taxon>Desmophyllum</taxon>
    </lineage>
</organism>
<gene>
    <name evidence="1" type="ORF">OS493_039242</name>
</gene>
<comment type="caution">
    <text evidence="1">The sequence shown here is derived from an EMBL/GenBank/DDBJ whole genome shotgun (WGS) entry which is preliminary data.</text>
</comment>
<protein>
    <submittedName>
        <fullName evidence="1">Uncharacterized protein</fullName>
    </submittedName>
</protein>
<dbReference type="AlphaFoldDB" id="A0A9X0D101"/>